<gene>
    <name evidence="1" type="ORF">GMARGA_LOCUS31998</name>
</gene>
<evidence type="ECO:0000313" key="1">
    <source>
        <dbReference type="EMBL" id="CAG8834327.1"/>
    </source>
</evidence>
<protein>
    <submittedName>
        <fullName evidence="1">45098_t:CDS:1</fullName>
    </submittedName>
</protein>
<dbReference type="EMBL" id="CAJVQB010049121">
    <property type="protein sequence ID" value="CAG8834327.1"/>
    <property type="molecule type" value="Genomic_DNA"/>
</dbReference>
<dbReference type="Proteomes" id="UP000789901">
    <property type="component" value="Unassembled WGS sequence"/>
</dbReference>
<accession>A0ABN7WK37</accession>
<sequence>WKDVLQEDFLNNRIYDDSILAMKDINNVSKTYFKEKMMKQIEKFSSFEMFNLLKHLIETIEINEFIN</sequence>
<organism evidence="1 2">
    <name type="scientific">Gigaspora margarita</name>
    <dbReference type="NCBI Taxonomy" id="4874"/>
    <lineage>
        <taxon>Eukaryota</taxon>
        <taxon>Fungi</taxon>
        <taxon>Fungi incertae sedis</taxon>
        <taxon>Mucoromycota</taxon>
        <taxon>Glomeromycotina</taxon>
        <taxon>Glomeromycetes</taxon>
        <taxon>Diversisporales</taxon>
        <taxon>Gigasporaceae</taxon>
        <taxon>Gigaspora</taxon>
    </lineage>
</organism>
<evidence type="ECO:0000313" key="2">
    <source>
        <dbReference type="Proteomes" id="UP000789901"/>
    </source>
</evidence>
<proteinExistence type="predicted"/>
<feature type="non-terminal residue" evidence="1">
    <location>
        <position position="1"/>
    </location>
</feature>
<reference evidence="1 2" key="1">
    <citation type="submission" date="2021-06" db="EMBL/GenBank/DDBJ databases">
        <authorList>
            <person name="Kallberg Y."/>
            <person name="Tangrot J."/>
            <person name="Rosling A."/>
        </authorList>
    </citation>
    <scope>NUCLEOTIDE SEQUENCE [LARGE SCALE GENOMIC DNA]</scope>
    <source>
        <strain evidence="1 2">120-4 pot B 10/14</strain>
    </source>
</reference>
<keyword evidence="2" id="KW-1185">Reference proteome</keyword>
<comment type="caution">
    <text evidence="1">The sequence shown here is derived from an EMBL/GenBank/DDBJ whole genome shotgun (WGS) entry which is preliminary data.</text>
</comment>
<name>A0ABN7WK37_GIGMA</name>